<dbReference type="RefSeq" id="WP_373406961.1">
    <property type="nucleotide sequence ID" value="NZ_JBCFQL010000011.1"/>
</dbReference>
<dbReference type="Proteomes" id="UP001574169">
    <property type="component" value="Unassembled WGS sequence"/>
</dbReference>
<evidence type="ECO:0000259" key="2">
    <source>
        <dbReference type="Pfam" id="PF19081"/>
    </source>
</evidence>
<evidence type="ECO:0000313" key="3">
    <source>
        <dbReference type="EMBL" id="MFA9191996.1"/>
    </source>
</evidence>
<keyword evidence="1" id="KW-0732">Signal</keyword>
<gene>
    <name evidence="3" type="ORF">AAGV28_11515</name>
</gene>
<sequence length="1069" mass="114120">MRLFLLSIVVFFISSNGIAQFTITGSVNSSSYSCASFLGNSTIYIGDGTTPTNLVMNQDLNLHNSCALGPIHFVIRANATVDFSPGNNRLTLPAGSSIEIEPGGGFVEGSCTASERIYIGTTLLASCNGKATALYDFDELVANGGYNFVSYSVAPLCGPGTATIAVSVAPTPSASTTYNLFTAASGGSAIATVTANTSPYSASIVTPSISSTTTYYVSATTGSATTLRRAVVVTVNPLPVITTQPLNQLDCEGATVRFRVIASGAGLTYSWQRKRPSDADFVTMTDAESNTDYTQTDNLRIGNVGSTQYPEGTQFRVIVSSGNCSLISNTATLTVNEITDVSGATNATQCSGTNYSYTVSTSHPANVVTYRWKKSVTSGVWDDITDGGAYSGATTATLTITGGTPAESGLYRAYVSFQSSGTDCNVSSTTRSRRITFLPDLATPETTITQPNCVLNTGTIVVTIQNLTDTYSFDNGLNFHSNNVATGLTPGTYSVMVRNQTGCISPARICQIVSAVTTWDGTNWLNGNPDATKAVVFEQNFNSTTSIEACSCQITNGASVVINPEHTLTVINAVAVLDGTLTFENNASLVQINDAAVNTGSIQYKRHTAPVRRHDFTYWSSPVEGQTLKNLSPNTLYDKYYSYNNGWVISYSGIANMDKGKGYSIRAPQTFSLTTPEIDYSPLFVGVPHNGIVALNLIPSQSYLLGNPYPSAIDADAFLDFNINVLEGTLYFWTHNSLPSTDFSGAAKYNYSSSDYAMYNRTGAVGTRISTAVAATTGVEVPTGQIAAGQGFFAPASAAGGTVVFNNSMRVAGGVLGTNNSQFFKTEAVAKATPLAETTKNRIWLNLTNNQGVFKQMLVGYVPKATNDYDAGFDGVTYSGHSVVDFYSLNNAVNLSIQGRALPFTAKDSVVLGYKSTLQGQFQISIDRADGVLANQNVFLEDTQLQLLHDLKKEPYKFLTEKGTFNQRFVLRYEDANAEENLAQETSSPLASAVWVTAKSGSVAIHTSEILLDKVAIYDVTGRKLYQKDKIGEQQLDVSLNKQIHKVLLVVLSLQDGTKLSKKLLLSAK</sequence>
<keyword evidence="4" id="KW-1185">Reference proteome</keyword>
<evidence type="ECO:0000256" key="1">
    <source>
        <dbReference type="SAM" id="SignalP"/>
    </source>
</evidence>
<feature type="domain" description="Ig-like" evidence="2">
    <location>
        <begin position="154"/>
        <end position="237"/>
    </location>
</feature>
<evidence type="ECO:0000313" key="4">
    <source>
        <dbReference type="Proteomes" id="UP001574169"/>
    </source>
</evidence>
<feature type="chain" id="PRO_5045808249" evidence="1">
    <location>
        <begin position="20"/>
        <end position="1069"/>
    </location>
</feature>
<dbReference type="Pfam" id="PF19081">
    <property type="entry name" value="Ig_7"/>
    <property type="match status" value="1"/>
</dbReference>
<name>A0ABV4TFA6_9FLAO</name>
<organism evidence="3 4">
    <name type="scientific">Flavobacterium zubiriense</name>
    <dbReference type="NCBI Taxonomy" id="3138075"/>
    <lineage>
        <taxon>Bacteria</taxon>
        <taxon>Pseudomonadati</taxon>
        <taxon>Bacteroidota</taxon>
        <taxon>Flavobacteriia</taxon>
        <taxon>Flavobacteriales</taxon>
        <taxon>Flavobacteriaceae</taxon>
        <taxon>Flavobacterium</taxon>
    </lineage>
</organism>
<protein>
    <submittedName>
        <fullName evidence="3">T9SS sorting signal type C domain-containing protein</fullName>
    </submittedName>
</protein>
<feature type="signal peptide" evidence="1">
    <location>
        <begin position="1"/>
        <end position="19"/>
    </location>
</feature>
<comment type="caution">
    <text evidence="3">The sequence shown here is derived from an EMBL/GenBank/DDBJ whole genome shotgun (WGS) entry which is preliminary data.</text>
</comment>
<dbReference type="PROSITE" id="PS51257">
    <property type="entry name" value="PROKAR_LIPOPROTEIN"/>
    <property type="match status" value="1"/>
</dbReference>
<accession>A0ABV4TFA6</accession>
<dbReference type="EMBL" id="JBCFQL010000011">
    <property type="protein sequence ID" value="MFA9191996.1"/>
    <property type="molecule type" value="Genomic_DNA"/>
</dbReference>
<dbReference type="InterPro" id="IPR044023">
    <property type="entry name" value="Ig_7"/>
</dbReference>
<proteinExistence type="predicted"/>
<dbReference type="NCBIfam" id="NF033708">
    <property type="entry name" value="T9SS_Cterm_ChiA"/>
    <property type="match status" value="1"/>
</dbReference>
<reference evidence="3 4" key="1">
    <citation type="submission" date="2024-04" db="EMBL/GenBank/DDBJ databases">
        <title>New Clade of Flavobacterium.</title>
        <authorList>
            <person name="Matos L."/>
            <person name="Proenca D.N."/>
            <person name="Fransisco R.M."/>
            <person name="Chung A.P."/>
            <person name="Maccario L."/>
            <person name="Sorensen S.J."/>
            <person name="Morais P.V."/>
        </authorList>
    </citation>
    <scope>NUCLEOTIDE SEQUENCE [LARGE SCALE GENOMIC DNA]</scope>
    <source>
        <strain evidence="3 4">FZUC8N2.13</strain>
    </source>
</reference>